<dbReference type="EMBL" id="FNFO01000002">
    <property type="protein sequence ID" value="SDK43295.1"/>
    <property type="molecule type" value="Genomic_DNA"/>
</dbReference>
<name>A0A1G9BWF7_9BACT</name>
<accession>A0A1G9BWF7</accession>
<sequence length="120" mass="13986">MLTVVDYKPCKNKDGKKFFILKLEGHIEMVKSKQSGRYYATRIKTTMACTFNEKSCKEMLGKEIPGRIIKEQVEPYTYVIPDTKREITLDFRYSYQPSYLPAGGSLIAMQRELLKLNYNN</sequence>
<evidence type="ECO:0000313" key="1">
    <source>
        <dbReference type="EMBL" id="SDK43295.1"/>
    </source>
</evidence>
<keyword evidence="2" id="KW-1185">Reference proteome</keyword>
<reference evidence="1 2" key="1">
    <citation type="submission" date="2016-10" db="EMBL/GenBank/DDBJ databases">
        <authorList>
            <person name="de Groot N.N."/>
        </authorList>
    </citation>
    <scope>NUCLEOTIDE SEQUENCE [LARGE SCALE GENOMIC DNA]</scope>
    <source>
        <strain evidence="1 2">DSM 25186</strain>
    </source>
</reference>
<dbReference type="AlphaFoldDB" id="A0A1G9BWF7"/>
<dbReference type="OrthoDB" id="676860at2"/>
<dbReference type="RefSeq" id="WP_089680602.1">
    <property type="nucleotide sequence ID" value="NZ_FNFO01000002.1"/>
</dbReference>
<dbReference type="Proteomes" id="UP000198510">
    <property type="component" value="Unassembled WGS sequence"/>
</dbReference>
<proteinExistence type="predicted"/>
<gene>
    <name evidence="1" type="ORF">SAMN05421823_102721</name>
</gene>
<protein>
    <submittedName>
        <fullName evidence="1">Uncharacterized protein</fullName>
    </submittedName>
</protein>
<evidence type="ECO:0000313" key="2">
    <source>
        <dbReference type="Proteomes" id="UP000198510"/>
    </source>
</evidence>
<organism evidence="1 2">
    <name type="scientific">Catalinimonas alkaloidigena</name>
    <dbReference type="NCBI Taxonomy" id="1075417"/>
    <lineage>
        <taxon>Bacteria</taxon>
        <taxon>Pseudomonadati</taxon>
        <taxon>Bacteroidota</taxon>
        <taxon>Cytophagia</taxon>
        <taxon>Cytophagales</taxon>
        <taxon>Catalimonadaceae</taxon>
        <taxon>Catalinimonas</taxon>
    </lineage>
</organism>